<name>A0AA36HGA4_CYLNA</name>
<proteinExistence type="predicted"/>
<protein>
    <submittedName>
        <fullName evidence="1">Uncharacterized protein</fullName>
    </submittedName>
</protein>
<organism evidence="1 2">
    <name type="scientific">Cylicocyclus nassatus</name>
    <name type="common">Nematode worm</name>
    <dbReference type="NCBI Taxonomy" id="53992"/>
    <lineage>
        <taxon>Eukaryota</taxon>
        <taxon>Metazoa</taxon>
        <taxon>Ecdysozoa</taxon>
        <taxon>Nematoda</taxon>
        <taxon>Chromadorea</taxon>
        <taxon>Rhabditida</taxon>
        <taxon>Rhabditina</taxon>
        <taxon>Rhabditomorpha</taxon>
        <taxon>Strongyloidea</taxon>
        <taxon>Strongylidae</taxon>
        <taxon>Cylicocyclus</taxon>
    </lineage>
</organism>
<sequence>MMKTRYDCGTEIIKSASAAADMAKFRRRRAIVWCSPSLPRLRLARAQRGQSETVSGLGADADAQDDVACVQVFADCHRVIRMATLAAELIAEHQEIAQITQES</sequence>
<keyword evidence="2" id="KW-1185">Reference proteome</keyword>
<accession>A0AA36HGA4</accession>
<reference evidence="1" key="1">
    <citation type="submission" date="2023-07" db="EMBL/GenBank/DDBJ databases">
        <authorList>
            <consortium name="CYATHOMIX"/>
        </authorList>
    </citation>
    <scope>NUCLEOTIDE SEQUENCE</scope>
    <source>
        <strain evidence="1">N/A</strain>
    </source>
</reference>
<evidence type="ECO:0000313" key="1">
    <source>
        <dbReference type="EMBL" id="CAJ0609398.1"/>
    </source>
</evidence>
<dbReference type="Proteomes" id="UP001176961">
    <property type="component" value="Unassembled WGS sequence"/>
</dbReference>
<dbReference type="AlphaFoldDB" id="A0AA36HGA4"/>
<gene>
    <name evidence="1" type="ORF">CYNAS_LOCUS21381</name>
</gene>
<dbReference type="EMBL" id="CATQJL010000326">
    <property type="protein sequence ID" value="CAJ0609398.1"/>
    <property type="molecule type" value="Genomic_DNA"/>
</dbReference>
<comment type="caution">
    <text evidence="1">The sequence shown here is derived from an EMBL/GenBank/DDBJ whole genome shotgun (WGS) entry which is preliminary data.</text>
</comment>
<evidence type="ECO:0000313" key="2">
    <source>
        <dbReference type="Proteomes" id="UP001176961"/>
    </source>
</evidence>